<keyword evidence="2" id="KW-1185">Reference proteome</keyword>
<reference evidence="1 2" key="1">
    <citation type="submission" date="2020-06" db="EMBL/GenBank/DDBJ databases">
        <title>Pseudomonas eucalypticola sp. nov., an endophyte of Eucalyptus dunnii leaves with biocontrol ability of eucalyptus leaf blight.</title>
        <authorList>
            <person name="Liu Y."/>
            <person name="Song Z."/>
            <person name="Zeng H."/>
            <person name="Lu M."/>
            <person name="Wang X."/>
            <person name="Lian X."/>
            <person name="Zhang Q."/>
        </authorList>
    </citation>
    <scope>NUCLEOTIDE SEQUENCE [LARGE SCALE GENOMIC DNA]</scope>
    <source>
        <strain evidence="1 2">NP-1</strain>
    </source>
</reference>
<proteinExistence type="predicted"/>
<dbReference type="RefSeq" id="WP_176569633.1">
    <property type="nucleotide sequence ID" value="NZ_CP056030.1"/>
</dbReference>
<organism evidence="1 2">
    <name type="scientific">Pseudomonas eucalypticola</name>
    <dbReference type="NCBI Taxonomy" id="2599595"/>
    <lineage>
        <taxon>Bacteria</taxon>
        <taxon>Pseudomonadati</taxon>
        <taxon>Pseudomonadota</taxon>
        <taxon>Gammaproteobacteria</taxon>
        <taxon>Pseudomonadales</taxon>
        <taxon>Pseudomonadaceae</taxon>
        <taxon>Pseudomonas</taxon>
    </lineage>
</organism>
<name>A0A7D5HTR3_9PSED</name>
<dbReference type="KEGG" id="pez:HWQ56_01580"/>
<dbReference type="AlphaFoldDB" id="A0A7D5HTR3"/>
<sequence length="107" mass="11967">MTVHEAHLPTRSDSWGAHQPTTVAHYQVLAEAEPDSLCRVLNLLAMQYLIPQDLRVVREEDLLSIELQVDGLSWHRAEVIGNKMRNLIYVLSVELRNPATLGVAANG</sequence>
<accession>A0A7D5HTR3</accession>
<evidence type="ECO:0000313" key="1">
    <source>
        <dbReference type="EMBL" id="QKZ02551.1"/>
    </source>
</evidence>
<protein>
    <submittedName>
        <fullName evidence="1">Uncharacterized protein</fullName>
    </submittedName>
</protein>
<gene>
    <name evidence="1" type="ORF">HWQ56_01580</name>
</gene>
<dbReference type="Proteomes" id="UP000509568">
    <property type="component" value="Chromosome"/>
</dbReference>
<dbReference type="EMBL" id="CP056030">
    <property type="protein sequence ID" value="QKZ02551.1"/>
    <property type="molecule type" value="Genomic_DNA"/>
</dbReference>
<evidence type="ECO:0000313" key="2">
    <source>
        <dbReference type="Proteomes" id="UP000509568"/>
    </source>
</evidence>